<reference evidence="10" key="1">
    <citation type="submission" date="2015-07" db="EMBL/GenBank/DDBJ databases">
        <title>Transcriptome Assembly of Anthurium amnicola.</title>
        <authorList>
            <person name="Suzuki J."/>
        </authorList>
    </citation>
    <scope>NUCLEOTIDE SEQUENCE</scope>
</reference>
<evidence type="ECO:0000313" key="10">
    <source>
        <dbReference type="EMBL" id="JAT48403.1"/>
    </source>
</evidence>
<sequence>GPPAPFPPFPHFSAFAAITGISLSLVFCTLSTRAMAAAAAAFMEPSFGMDKLSYEIFSILESKFLFGYEEPKVLLRAADASPAPNAAVATKAASPTGRVRILSVDAGGATDGLLAAASLARLESSLKKLSGEPSARIADFFDVAAGSGAGGVLVALLFTRGAGGRPLLSAAEALDFLANNRRVIQPARKGRGAGLSGIFRKKGDAGCSGRVLRRVFGESTLRDTVKPVLIPCYDLATGAPFLFSRADAVETDGFDFLMREVCAATVGAAEMRSVDGRTVIASLDGGVAAGNPAAAAITHVLNNRTEFPFVAGVEDLLVLSLGNGESLSAAPAAAGGRRRGARAATASPAPSHIIRIAGEGASDMVDQAVSMAFGHNRTANYVRIQANVGEPSKFQSSDAGDVQAAAGVLLAQKNVESVLFRGKKVSERSNAEKLEWVSAELVREHEGRKRCPIPVVVFKKGSPRSSSSSVLSSTSNSPMGVASPR</sequence>
<evidence type="ECO:0000256" key="6">
    <source>
        <dbReference type="PROSITE-ProRule" id="PRU01161"/>
    </source>
</evidence>
<evidence type="ECO:0000256" key="5">
    <source>
        <dbReference type="ARBA" id="ARBA00025642"/>
    </source>
</evidence>
<comment type="caution">
    <text evidence="6">Lacks conserved residue(s) required for the propagation of feature annotation.</text>
</comment>
<accession>A0A1D1Y179</accession>
<dbReference type="PANTHER" id="PTHR32241:SF12">
    <property type="entry name" value="OS03G0784100 PROTEIN"/>
    <property type="match status" value="1"/>
</dbReference>
<evidence type="ECO:0000256" key="8">
    <source>
        <dbReference type="SAM" id="MobiDB-lite"/>
    </source>
</evidence>
<keyword evidence="3 7" id="KW-0442">Lipid degradation</keyword>
<dbReference type="PANTHER" id="PTHR32241">
    <property type="entry name" value="PATATIN-LIKE PROTEIN 6"/>
    <property type="match status" value="1"/>
</dbReference>
<gene>
    <name evidence="10" type="primary">PATA3_3</name>
    <name evidence="10" type="ORF">g.122616</name>
</gene>
<evidence type="ECO:0000256" key="2">
    <source>
        <dbReference type="ARBA" id="ARBA00022801"/>
    </source>
</evidence>
<comment type="similarity">
    <text evidence="1 7">Belongs to the patatin family.</text>
</comment>
<dbReference type="EMBL" id="GDJX01019533">
    <property type="protein sequence ID" value="JAT48403.1"/>
    <property type="molecule type" value="Transcribed_RNA"/>
</dbReference>
<comment type="function">
    <text evidence="5">Possesses non-specific lipolytic acyl hydrolase (LAH) activity. Hydrolyzes phospholipids as well as galactolipids. May play a role in disease resistance.</text>
</comment>
<comment type="function">
    <text evidence="7">Lipolytic acyl hydrolase (LAH).</text>
</comment>
<evidence type="ECO:0000256" key="3">
    <source>
        <dbReference type="ARBA" id="ARBA00022963"/>
    </source>
</evidence>
<name>A0A1D1Y179_9ARAE</name>
<dbReference type="InterPro" id="IPR016035">
    <property type="entry name" value="Acyl_Trfase/lysoPLipase"/>
</dbReference>
<dbReference type="GO" id="GO:0016787">
    <property type="term" value="F:hydrolase activity"/>
    <property type="evidence" value="ECO:0007669"/>
    <property type="project" value="UniProtKB-KW"/>
</dbReference>
<dbReference type="SUPFAM" id="SSF52151">
    <property type="entry name" value="FabD/lysophospholipase-like"/>
    <property type="match status" value="1"/>
</dbReference>
<feature type="domain" description="PNPLA" evidence="9">
    <location>
        <begin position="103"/>
        <end position="297"/>
    </location>
</feature>
<dbReference type="AlphaFoldDB" id="A0A1D1Y179"/>
<feature type="non-terminal residue" evidence="10">
    <location>
        <position position="1"/>
    </location>
</feature>
<dbReference type="InterPro" id="IPR002641">
    <property type="entry name" value="PNPLA_dom"/>
</dbReference>
<evidence type="ECO:0000256" key="1">
    <source>
        <dbReference type="ARBA" id="ARBA00010240"/>
    </source>
</evidence>
<comment type="domain">
    <text evidence="7">The nitrogen atoms of the two glycine residues in the GGXR motif define the oxyanion hole, and stabilize the oxyanion that forms during the nucleophilic attack by the catalytic serine during substrate cleavage.</text>
</comment>
<feature type="short sequence motif" description="DGA/G" evidence="6">
    <location>
        <begin position="284"/>
        <end position="286"/>
    </location>
</feature>
<evidence type="ECO:0000256" key="7">
    <source>
        <dbReference type="RuleBase" id="RU361262"/>
    </source>
</evidence>
<protein>
    <recommendedName>
        <fullName evidence="7">Patatin</fullName>
        <ecNumber evidence="7">3.1.1.-</ecNumber>
    </recommendedName>
</protein>
<feature type="region of interest" description="Disordered" evidence="8">
    <location>
        <begin position="458"/>
        <end position="485"/>
    </location>
</feature>
<evidence type="ECO:0000259" key="9">
    <source>
        <dbReference type="PROSITE" id="PS51635"/>
    </source>
</evidence>
<dbReference type="GO" id="GO:0016042">
    <property type="term" value="P:lipid catabolic process"/>
    <property type="evidence" value="ECO:0007669"/>
    <property type="project" value="UniProtKB-KW"/>
</dbReference>
<dbReference type="EC" id="3.1.1.-" evidence="7"/>
<dbReference type="Gene3D" id="3.40.1090.10">
    <property type="entry name" value="Cytosolic phospholipase A2 catalytic domain"/>
    <property type="match status" value="1"/>
</dbReference>
<dbReference type="Pfam" id="PF01734">
    <property type="entry name" value="Patatin"/>
    <property type="match status" value="1"/>
</dbReference>
<dbReference type="PROSITE" id="PS51635">
    <property type="entry name" value="PNPLA"/>
    <property type="match status" value="1"/>
</dbReference>
<feature type="compositionally biased region" description="Low complexity" evidence="8">
    <location>
        <begin position="463"/>
        <end position="477"/>
    </location>
</feature>
<organism evidence="10">
    <name type="scientific">Anthurium amnicola</name>
    <dbReference type="NCBI Taxonomy" id="1678845"/>
    <lineage>
        <taxon>Eukaryota</taxon>
        <taxon>Viridiplantae</taxon>
        <taxon>Streptophyta</taxon>
        <taxon>Embryophyta</taxon>
        <taxon>Tracheophyta</taxon>
        <taxon>Spermatophyta</taxon>
        <taxon>Magnoliopsida</taxon>
        <taxon>Liliopsida</taxon>
        <taxon>Araceae</taxon>
        <taxon>Pothoideae</taxon>
        <taxon>Potheae</taxon>
        <taxon>Anthurium</taxon>
    </lineage>
</organism>
<evidence type="ECO:0000256" key="4">
    <source>
        <dbReference type="ARBA" id="ARBA00023098"/>
    </source>
</evidence>
<keyword evidence="2 7" id="KW-0378">Hydrolase</keyword>
<keyword evidence="4 7" id="KW-0443">Lipid metabolism</keyword>
<proteinExistence type="inferred from homology"/>